<keyword evidence="2" id="KW-1185">Reference proteome</keyword>
<organism evidence="1 2">
    <name type="scientific">Coemansia aciculifera</name>
    <dbReference type="NCBI Taxonomy" id="417176"/>
    <lineage>
        <taxon>Eukaryota</taxon>
        <taxon>Fungi</taxon>
        <taxon>Fungi incertae sedis</taxon>
        <taxon>Zoopagomycota</taxon>
        <taxon>Kickxellomycotina</taxon>
        <taxon>Kickxellomycetes</taxon>
        <taxon>Kickxellales</taxon>
        <taxon>Kickxellaceae</taxon>
        <taxon>Coemansia</taxon>
    </lineage>
</organism>
<sequence length="149" mass="16897">MAIVTIYVQFPARRPCQDCDDYEEFRLINTKTTTVGQLKTLIATRLGVSSDEFIFEPTFPKATQDAITVDEAFITPLTEARVGNGLYRPGEWLMLSLYANPEFKGVSPLRCVLEMEPPRYCGIYDECGDGQLAKRLGESMVEFNRKKLE</sequence>
<protein>
    <submittedName>
        <fullName evidence="1">Uncharacterized protein</fullName>
    </submittedName>
</protein>
<gene>
    <name evidence="1" type="ORF">IWW38_005127</name>
</gene>
<comment type="caution">
    <text evidence="1">The sequence shown here is derived from an EMBL/GenBank/DDBJ whole genome shotgun (WGS) entry which is preliminary data.</text>
</comment>
<dbReference type="EMBL" id="JANBVB010002218">
    <property type="protein sequence ID" value="KAJ2887501.1"/>
    <property type="molecule type" value="Genomic_DNA"/>
</dbReference>
<name>A0ACC1LWS6_9FUNG</name>
<proteinExistence type="predicted"/>
<evidence type="ECO:0000313" key="1">
    <source>
        <dbReference type="EMBL" id="KAJ2887501.1"/>
    </source>
</evidence>
<reference evidence="1" key="1">
    <citation type="submission" date="2022-07" db="EMBL/GenBank/DDBJ databases">
        <title>Phylogenomic reconstructions and comparative analyses of Kickxellomycotina fungi.</title>
        <authorList>
            <person name="Reynolds N.K."/>
            <person name="Stajich J.E."/>
            <person name="Barry K."/>
            <person name="Grigoriev I.V."/>
            <person name="Crous P."/>
            <person name="Smith M.E."/>
        </authorList>
    </citation>
    <scope>NUCLEOTIDE SEQUENCE</scope>
    <source>
        <strain evidence="1">CBS 190363</strain>
    </source>
</reference>
<dbReference type="Proteomes" id="UP001139981">
    <property type="component" value="Unassembled WGS sequence"/>
</dbReference>
<evidence type="ECO:0000313" key="2">
    <source>
        <dbReference type="Proteomes" id="UP001139981"/>
    </source>
</evidence>
<accession>A0ACC1LWS6</accession>